<dbReference type="InterPro" id="IPR051212">
    <property type="entry name" value="Type-I_RE_S_subunit"/>
</dbReference>
<dbReference type="RefSeq" id="WP_048122132.1">
    <property type="nucleotide sequence ID" value="NZ_CP009520.1"/>
</dbReference>
<keyword evidence="3" id="KW-0238">DNA-binding</keyword>
<dbReference type="SUPFAM" id="SSF116734">
    <property type="entry name" value="DNA methylase specificity domain"/>
    <property type="match status" value="2"/>
</dbReference>
<dbReference type="CDD" id="cd16961">
    <property type="entry name" value="RMtype1_S_TRD-CR_like"/>
    <property type="match status" value="1"/>
</dbReference>
<protein>
    <submittedName>
        <fullName evidence="6">Type I restriction-modification system, specificity subunit S</fullName>
        <ecNumber evidence="6">3.1.21.3</ecNumber>
    </submittedName>
</protein>
<evidence type="ECO:0000313" key="7">
    <source>
        <dbReference type="Proteomes" id="UP000033096"/>
    </source>
</evidence>
<feature type="domain" description="Type I restriction modification DNA specificity" evidence="5">
    <location>
        <begin position="109"/>
        <end position="185"/>
    </location>
</feature>
<dbReference type="KEGG" id="mvc:MSVAZ_2756"/>
<name>A0A0E3Q7T5_9EURY</name>
<dbReference type="Proteomes" id="UP000033096">
    <property type="component" value="Chromosome"/>
</dbReference>
<dbReference type="Gene3D" id="1.10.287.1120">
    <property type="entry name" value="Bipartite methylase S protein"/>
    <property type="match status" value="1"/>
</dbReference>
<dbReference type="PATRIC" id="fig|1434123.4.peg.3387"/>
<evidence type="ECO:0000313" key="6">
    <source>
        <dbReference type="EMBL" id="AKB45025.1"/>
    </source>
</evidence>
<evidence type="ECO:0000256" key="4">
    <source>
        <dbReference type="SAM" id="MobiDB-lite"/>
    </source>
</evidence>
<dbReference type="PANTHER" id="PTHR43140:SF1">
    <property type="entry name" value="TYPE I RESTRICTION ENZYME ECOKI SPECIFICITY SUBUNIT"/>
    <property type="match status" value="1"/>
</dbReference>
<evidence type="ECO:0000256" key="2">
    <source>
        <dbReference type="ARBA" id="ARBA00022747"/>
    </source>
</evidence>
<evidence type="ECO:0000256" key="3">
    <source>
        <dbReference type="ARBA" id="ARBA00023125"/>
    </source>
</evidence>
<dbReference type="AlphaFoldDB" id="A0A0E3Q7T5"/>
<proteinExistence type="inferred from homology"/>
<dbReference type="PANTHER" id="PTHR43140">
    <property type="entry name" value="TYPE-1 RESTRICTION ENZYME ECOKI SPECIFICITY PROTEIN"/>
    <property type="match status" value="1"/>
</dbReference>
<dbReference type="REBASE" id="109317">
    <property type="entry name" value="S.Mva761ORF2758P"/>
</dbReference>
<keyword evidence="6" id="KW-0378">Hydrolase</keyword>
<reference evidence="6 7" key="1">
    <citation type="submission" date="2014-07" db="EMBL/GenBank/DDBJ databases">
        <title>Methanogenic archaea and the global carbon cycle.</title>
        <authorList>
            <person name="Henriksen J.R."/>
            <person name="Luke J."/>
            <person name="Reinhart S."/>
            <person name="Benedict M.N."/>
            <person name="Youngblut N.D."/>
            <person name="Metcalf M.E."/>
            <person name="Whitaker R.J."/>
            <person name="Metcalf W.W."/>
        </authorList>
    </citation>
    <scope>NUCLEOTIDE SEQUENCE [LARGE SCALE GENOMIC DNA]</scope>
    <source>
        <strain evidence="6 7">Z-761</strain>
    </source>
</reference>
<dbReference type="EMBL" id="CP009520">
    <property type="protein sequence ID" value="AKB45025.1"/>
    <property type="molecule type" value="Genomic_DNA"/>
</dbReference>
<dbReference type="EC" id="3.1.21.3" evidence="6"/>
<keyword evidence="2" id="KW-0680">Restriction system</keyword>
<dbReference type="Gene3D" id="3.90.220.20">
    <property type="entry name" value="DNA methylase specificity domains"/>
    <property type="match status" value="2"/>
</dbReference>
<dbReference type="GeneID" id="24811266"/>
<evidence type="ECO:0000259" key="5">
    <source>
        <dbReference type="Pfam" id="PF01420"/>
    </source>
</evidence>
<dbReference type="GO" id="GO:0009307">
    <property type="term" value="P:DNA restriction-modification system"/>
    <property type="evidence" value="ECO:0007669"/>
    <property type="project" value="UniProtKB-KW"/>
</dbReference>
<accession>A0A0E3Q7T5</accession>
<dbReference type="Pfam" id="PF01420">
    <property type="entry name" value="Methylase_S"/>
    <property type="match status" value="1"/>
</dbReference>
<dbReference type="GO" id="GO:0003677">
    <property type="term" value="F:DNA binding"/>
    <property type="evidence" value="ECO:0007669"/>
    <property type="project" value="UniProtKB-KW"/>
</dbReference>
<feature type="region of interest" description="Disordered" evidence="4">
    <location>
        <begin position="431"/>
        <end position="465"/>
    </location>
</feature>
<feature type="compositionally biased region" description="Acidic residues" evidence="4">
    <location>
        <begin position="435"/>
        <end position="465"/>
    </location>
</feature>
<gene>
    <name evidence="6" type="ORF">MSVAZ_2756</name>
</gene>
<dbReference type="STRING" id="1434123.MSVAZ_2756"/>
<sequence length="465" mass="53385">MIHALKPYPAYKDSGIPWIGDVPEHWKQLPGRACFTEKKVPNIGLLEKTVLSLSYGQIVIKPPEKLHGLVPESFETYQIIEPNDIIIRSTDLQNDQNSLRFGFAKTKGIITSAYMCFQTQKLLIPEYGHLLLHTYDLMKIFYGRGSGLRQNLDWRDFKYLPCPVPPLSEQSAIVRYLDHIDRRIRHYILAKKKLIKLLEEQKQAIIHQAVTRGLDPNVKLKPSGIEWLGEIPEHWEVKPAKWYYREVDERSSTGSEELLSVSHITGVTPRSEKNITMFMAESYVGHKLCREGDLVINTMWAWMAALGIARQTGIVSPSYAVYRPIQKDAFLPQFIDLLLRIKPYVAEYVCRSTGIRSSRLRLYPEQFLSIPIIRPPIVEQQAILDKIYNATSELEHAIHAYNQGISLLREYRTRLIADVVTGKLDVREAAANLPEETDETEVLEDEFAGDEETAEEELESEPEEE</sequence>
<dbReference type="InterPro" id="IPR044946">
    <property type="entry name" value="Restrct_endonuc_typeI_TRD_sf"/>
</dbReference>
<keyword evidence="7" id="KW-1185">Reference proteome</keyword>
<evidence type="ECO:0000256" key="1">
    <source>
        <dbReference type="ARBA" id="ARBA00010923"/>
    </source>
</evidence>
<comment type="similarity">
    <text evidence="1">Belongs to the type-I restriction system S methylase family.</text>
</comment>
<dbReference type="GO" id="GO:0009035">
    <property type="term" value="F:type I site-specific deoxyribonuclease activity"/>
    <property type="evidence" value="ECO:0007669"/>
    <property type="project" value="UniProtKB-EC"/>
</dbReference>
<dbReference type="HOGENOM" id="CLU_021095_1_2_2"/>
<dbReference type="InterPro" id="IPR000055">
    <property type="entry name" value="Restrct_endonuc_typeI_TRD"/>
</dbReference>
<organism evidence="6 7">
    <name type="scientific">Methanosarcina vacuolata Z-761</name>
    <dbReference type="NCBI Taxonomy" id="1434123"/>
    <lineage>
        <taxon>Archaea</taxon>
        <taxon>Methanobacteriati</taxon>
        <taxon>Methanobacteriota</taxon>
        <taxon>Stenosarchaea group</taxon>
        <taxon>Methanomicrobia</taxon>
        <taxon>Methanosarcinales</taxon>
        <taxon>Methanosarcinaceae</taxon>
        <taxon>Methanosarcina</taxon>
    </lineage>
</organism>